<dbReference type="SFLD" id="SFLDG01135">
    <property type="entry name" value="C1.5.6:_HAD__Beta-PGM__Phospha"/>
    <property type="match status" value="1"/>
</dbReference>
<dbReference type="OrthoDB" id="40579at2759"/>
<dbReference type="PANTHER" id="PTHR43481">
    <property type="entry name" value="FRUCTOSE-1-PHOSPHATE PHOSPHATASE"/>
    <property type="match status" value="1"/>
</dbReference>
<dbReference type="InterPro" id="IPR006439">
    <property type="entry name" value="HAD-SF_hydro_IA"/>
</dbReference>
<dbReference type="NCBIfam" id="TIGR01509">
    <property type="entry name" value="HAD-SF-IA-v3"/>
    <property type="match status" value="1"/>
</dbReference>
<evidence type="ECO:0000313" key="1">
    <source>
        <dbReference type="EMBL" id="ORZ18490.1"/>
    </source>
</evidence>
<dbReference type="Gene3D" id="1.10.150.240">
    <property type="entry name" value="Putative phosphatase, domain 2"/>
    <property type="match status" value="1"/>
</dbReference>
<gene>
    <name evidence="1" type="ORF">BCR42DRAFT_410937</name>
</gene>
<dbReference type="CDD" id="cd07527">
    <property type="entry name" value="HAD_ScGPP-like"/>
    <property type="match status" value="1"/>
</dbReference>
<dbReference type="InterPro" id="IPR023198">
    <property type="entry name" value="PGP-like_dom2"/>
</dbReference>
<dbReference type="Proteomes" id="UP000193560">
    <property type="component" value="Unassembled WGS sequence"/>
</dbReference>
<keyword evidence="2" id="KW-1185">Reference proteome</keyword>
<dbReference type="GO" id="GO:0050308">
    <property type="term" value="F:sugar-phosphatase activity"/>
    <property type="evidence" value="ECO:0007669"/>
    <property type="project" value="TreeGrafter"/>
</dbReference>
<dbReference type="AlphaFoldDB" id="A0A1X2IL51"/>
<dbReference type="PRINTS" id="PR00413">
    <property type="entry name" value="HADHALOGNASE"/>
</dbReference>
<dbReference type="SFLD" id="SFLDG01129">
    <property type="entry name" value="C1.5:_HAD__Beta-PGM__Phosphata"/>
    <property type="match status" value="1"/>
</dbReference>
<dbReference type="InterPro" id="IPR036412">
    <property type="entry name" value="HAD-like_sf"/>
</dbReference>
<comment type="caution">
    <text evidence="1">The sequence shown here is derived from an EMBL/GenBank/DDBJ whole genome shotgun (WGS) entry which is preliminary data.</text>
</comment>
<dbReference type="InterPro" id="IPR051806">
    <property type="entry name" value="HAD-like_SPP"/>
</dbReference>
<dbReference type="EMBL" id="MCGE01000008">
    <property type="protein sequence ID" value="ORZ18490.1"/>
    <property type="molecule type" value="Genomic_DNA"/>
</dbReference>
<reference evidence="1 2" key="1">
    <citation type="submission" date="2016-07" db="EMBL/GenBank/DDBJ databases">
        <title>Pervasive Adenine N6-methylation of Active Genes in Fungi.</title>
        <authorList>
            <consortium name="DOE Joint Genome Institute"/>
            <person name="Mondo S.J."/>
            <person name="Dannebaum R.O."/>
            <person name="Kuo R.C."/>
            <person name="Labutti K."/>
            <person name="Haridas S."/>
            <person name="Kuo A."/>
            <person name="Salamov A."/>
            <person name="Ahrendt S.R."/>
            <person name="Lipzen A."/>
            <person name="Sullivan W."/>
            <person name="Andreopoulos W.B."/>
            <person name="Clum A."/>
            <person name="Lindquist E."/>
            <person name="Daum C."/>
            <person name="Ramamoorthy G.K."/>
            <person name="Gryganskyi A."/>
            <person name="Culley D."/>
            <person name="Magnuson J.K."/>
            <person name="James T.Y."/>
            <person name="O'Malley M.A."/>
            <person name="Stajich J.E."/>
            <person name="Spatafora J.W."/>
            <person name="Visel A."/>
            <person name="Grigoriev I.V."/>
        </authorList>
    </citation>
    <scope>NUCLEOTIDE SEQUENCE [LARGE SCALE GENOMIC DNA]</scope>
    <source>
        <strain evidence="1 2">NRRL 1336</strain>
    </source>
</reference>
<dbReference type="Gene3D" id="3.40.50.1000">
    <property type="entry name" value="HAD superfamily/HAD-like"/>
    <property type="match status" value="1"/>
</dbReference>
<dbReference type="SUPFAM" id="SSF56784">
    <property type="entry name" value="HAD-like"/>
    <property type="match status" value="1"/>
</dbReference>
<dbReference type="STRING" id="90262.A0A1X2IL51"/>
<name>A0A1X2IL51_9FUNG</name>
<dbReference type="SFLD" id="SFLDS00003">
    <property type="entry name" value="Haloacid_Dehalogenase"/>
    <property type="match status" value="1"/>
</dbReference>
<accession>A0A1X2IL51</accession>
<evidence type="ECO:0000313" key="2">
    <source>
        <dbReference type="Proteomes" id="UP000193560"/>
    </source>
</evidence>
<sequence length="225" mass="24523">MACSQSNNISGLKGFIFDLDGTVVDTTPLIISHWLAFGEEHNLDGHKILATSHGRRSIETIAEWVPEKATKEYVDYYEKRLTDQTDGLTVLPGVVDLLKSIPFGKWGVYTGGSTYMAENRLKQCGFPIPDSLFTADMVDRGKPHPEGYLKAAERLGISPSDCVVFEDAPAGVRAGKSAGMIVIACTTTHTIEQLQEAGADHIVSFLNEVSVTEQEDGSFNVEIDN</sequence>
<protein>
    <submittedName>
        <fullName evidence="1">Phosphatase YfbT</fullName>
    </submittedName>
</protein>
<dbReference type="Pfam" id="PF00702">
    <property type="entry name" value="Hydrolase"/>
    <property type="match status" value="1"/>
</dbReference>
<dbReference type="InterPro" id="IPR023214">
    <property type="entry name" value="HAD_sf"/>
</dbReference>
<dbReference type="PANTHER" id="PTHR43481:SF4">
    <property type="entry name" value="GLYCEROL-1-PHOSPHATE PHOSPHOHYDROLASE 1-RELATED"/>
    <property type="match status" value="1"/>
</dbReference>
<organism evidence="1 2">
    <name type="scientific">Absidia repens</name>
    <dbReference type="NCBI Taxonomy" id="90262"/>
    <lineage>
        <taxon>Eukaryota</taxon>
        <taxon>Fungi</taxon>
        <taxon>Fungi incertae sedis</taxon>
        <taxon>Mucoromycota</taxon>
        <taxon>Mucoromycotina</taxon>
        <taxon>Mucoromycetes</taxon>
        <taxon>Mucorales</taxon>
        <taxon>Cunninghamellaceae</taxon>
        <taxon>Absidia</taxon>
    </lineage>
</organism>
<dbReference type="NCBIfam" id="TIGR01549">
    <property type="entry name" value="HAD-SF-IA-v1"/>
    <property type="match status" value="1"/>
</dbReference>
<proteinExistence type="predicted"/>